<evidence type="ECO:0000256" key="1">
    <source>
        <dbReference type="ARBA" id="ARBA00001962"/>
    </source>
</evidence>
<name>W7T009_9STRA</name>
<evidence type="ECO:0000256" key="2">
    <source>
        <dbReference type="SAM" id="MobiDB-lite"/>
    </source>
</evidence>
<gene>
    <name evidence="3" type="ORF">Naga_101941g1</name>
</gene>
<comment type="cofactor">
    <cofactor evidence="1">
        <name>Fe cation</name>
        <dbReference type="ChEBI" id="CHEBI:24875"/>
    </cofactor>
</comment>
<dbReference type="EMBL" id="AZIL01003393">
    <property type="protein sequence ID" value="EWM20072.1"/>
    <property type="molecule type" value="Genomic_DNA"/>
</dbReference>
<dbReference type="SUPFAM" id="SSF51197">
    <property type="entry name" value="Clavaminate synthase-like"/>
    <property type="match status" value="1"/>
</dbReference>
<keyword evidence="3" id="KW-0560">Oxidoreductase</keyword>
<feature type="region of interest" description="Disordered" evidence="2">
    <location>
        <begin position="151"/>
        <end position="171"/>
    </location>
</feature>
<dbReference type="Pfam" id="PF05721">
    <property type="entry name" value="PhyH"/>
    <property type="match status" value="1"/>
</dbReference>
<dbReference type="PANTHER" id="PTHR20883:SF49">
    <property type="entry name" value="PHYTANOYL-COA DIOXYGENASE"/>
    <property type="match status" value="1"/>
</dbReference>
<feature type="non-terminal residue" evidence="3">
    <location>
        <position position="1"/>
    </location>
</feature>
<organism evidence="3 4">
    <name type="scientific">Nannochloropsis gaditana</name>
    <dbReference type="NCBI Taxonomy" id="72520"/>
    <lineage>
        <taxon>Eukaryota</taxon>
        <taxon>Sar</taxon>
        <taxon>Stramenopiles</taxon>
        <taxon>Ochrophyta</taxon>
        <taxon>Eustigmatophyceae</taxon>
        <taxon>Eustigmatales</taxon>
        <taxon>Monodopsidaceae</taxon>
        <taxon>Nannochloropsis</taxon>
    </lineage>
</organism>
<dbReference type="InterPro" id="IPR008775">
    <property type="entry name" value="Phytyl_CoA_dOase-like"/>
</dbReference>
<comment type="caution">
    <text evidence="3">The sequence shown here is derived from an EMBL/GenBank/DDBJ whole genome shotgun (WGS) entry which is preliminary data.</text>
</comment>
<protein>
    <submittedName>
        <fullName evidence="3">Phytanoyl-CoA dioxygenase</fullName>
    </submittedName>
</protein>
<evidence type="ECO:0000313" key="3">
    <source>
        <dbReference type="EMBL" id="EWM20072.1"/>
    </source>
</evidence>
<accession>W7T009</accession>
<dbReference type="GO" id="GO:0051213">
    <property type="term" value="F:dioxygenase activity"/>
    <property type="evidence" value="ECO:0007669"/>
    <property type="project" value="UniProtKB-KW"/>
</dbReference>
<sequence length="211" mass="23425">PSLPFALAFLPFHQVPRVRLYQDSTFLKRVGDGPTLWHSDLSMAPFHTNEAVTMWLPLTPIPPEDEGGTGLLFASGSHRDFALSFWEDAKGGGRRDLEGRYALDSYGRMEVGDATWHHGWCLHSSGPNDLEEDRMAFTLCFVADGAEMLEGGEGKLGGGRGPDDEDEESYRDWRGKVGRRVGEKEHVYLPLVWDEAWGSTDTRQKGGTGEA</sequence>
<evidence type="ECO:0000313" key="4">
    <source>
        <dbReference type="Proteomes" id="UP000019335"/>
    </source>
</evidence>
<dbReference type="PANTHER" id="PTHR20883">
    <property type="entry name" value="PHYTANOYL-COA DIOXYGENASE DOMAIN CONTAINING 1"/>
    <property type="match status" value="1"/>
</dbReference>
<keyword evidence="4" id="KW-1185">Reference proteome</keyword>
<dbReference type="OrthoDB" id="445007at2759"/>
<dbReference type="Gene3D" id="2.60.120.620">
    <property type="entry name" value="q2cbj1_9rhob like domain"/>
    <property type="match status" value="1"/>
</dbReference>
<reference evidence="3 4" key="1">
    <citation type="journal article" date="2014" name="Mol. Plant">
        <title>Chromosome Scale Genome Assembly and Transcriptome Profiling of Nannochloropsis gaditana in Nitrogen Depletion.</title>
        <authorList>
            <person name="Corteggiani Carpinelli E."/>
            <person name="Telatin A."/>
            <person name="Vitulo N."/>
            <person name="Forcato C."/>
            <person name="D'Angelo M."/>
            <person name="Schiavon R."/>
            <person name="Vezzi A."/>
            <person name="Giacometti G.M."/>
            <person name="Morosinotto T."/>
            <person name="Valle G."/>
        </authorList>
    </citation>
    <scope>NUCLEOTIDE SEQUENCE [LARGE SCALE GENOMIC DNA]</scope>
    <source>
        <strain evidence="3 4">B-31</strain>
    </source>
</reference>
<dbReference type="Proteomes" id="UP000019335">
    <property type="component" value="Unassembled WGS sequence"/>
</dbReference>
<keyword evidence="3" id="KW-0223">Dioxygenase</keyword>
<dbReference type="AlphaFoldDB" id="W7T009"/>
<proteinExistence type="predicted"/>